<comment type="caution">
    <text evidence="1">The sequence shown here is derived from an EMBL/GenBank/DDBJ whole genome shotgun (WGS) entry which is preliminary data.</text>
</comment>
<proteinExistence type="predicted"/>
<sequence>MFMDLRNKVQQSLGFHREGQGIHSFDDHNPAMATPLSLIDQYDTTYTVCLHATIPSVVTAVVHGDINRTFTATQWSPLPERVLGKHADVFVNVLFNVVTAYTIGNIRNMQVRSYGLDEQFLRDQIETLTAADNAAILTACQDVGCSLGPEGIYRSEFVVRSPFAEADGTGKIMCPRCFQLAAIALDGFQMDASELEHHLAPERQASLLRCNATLVQAASAFYLCTGPFCDGRHAAVNAVDLGDGRHLTVCTTCQTNYYDARKSQKKAIEQLAKTEGLPSVKDLRPDQRILKGPNRRAQTACADAGLNNPGCIGLTKRQGGQSICRFCFYAQEGVIRDAVAFSATFWKTVKVYWDVEHLGERGVAEMRATEHATQREEQEARVRMGLADALNNFPLPLKGSAIDYKMINAAIRSPIHKNVPCCLDFVLESDQDAMALSFSLLLHLPTEPHPIVLHNGVSRKVSVVSPEAFRDILVRFDPGLNLRFGAFINAQVRDADDVARRLPPRKAGEPVSIDKQYPRVYTLMAEVKSGVFAGNSELAEKLLRHVSEHAPYPKGTEKVAAAIGRVQGKRMPVRRTKPSFSMDDTDSD</sequence>
<reference evidence="1 2" key="1">
    <citation type="submission" date="2018-11" db="EMBL/GenBank/DDBJ databases">
        <title>Genome sequence of Apiotrichum porosum DSM 27194.</title>
        <authorList>
            <person name="Aliyu H."/>
            <person name="Gorte O."/>
            <person name="Ochsenreither K."/>
        </authorList>
    </citation>
    <scope>NUCLEOTIDE SEQUENCE [LARGE SCALE GENOMIC DNA]</scope>
    <source>
        <strain evidence="1 2">DSM 27194</strain>
    </source>
</reference>
<dbReference type="RefSeq" id="XP_028475417.1">
    <property type="nucleotide sequence ID" value="XM_028624345.1"/>
</dbReference>
<evidence type="ECO:0000313" key="2">
    <source>
        <dbReference type="Proteomes" id="UP000279236"/>
    </source>
</evidence>
<protein>
    <submittedName>
        <fullName evidence="1">Uncharacterized protein</fullName>
    </submittedName>
</protein>
<dbReference type="EMBL" id="RSCE01000008">
    <property type="protein sequence ID" value="RSH80470.1"/>
    <property type="molecule type" value="Genomic_DNA"/>
</dbReference>
<dbReference type="AlphaFoldDB" id="A0A427XNQ9"/>
<dbReference type="Proteomes" id="UP000279236">
    <property type="component" value="Unassembled WGS sequence"/>
</dbReference>
<accession>A0A427XNQ9</accession>
<dbReference type="GeneID" id="39593593"/>
<name>A0A427XNQ9_9TREE</name>
<evidence type="ECO:0000313" key="1">
    <source>
        <dbReference type="EMBL" id="RSH80470.1"/>
    </source>
</evidence>
<organism evidence="1 2">
    <name type="scientific">Apiotrichum porosum</name>
    <dbReference type="NCBI Taxonomy" id="105984"/>
    <lineage>
        <taxon>Eukaryota</taxon>
        <taxon>Fungi</taxon>
        <taxon>Dikarya</taxon>
        <taxon>Basidiomycota</taxon>
        <taxon>Agaricomycotina</taxon>
        <taxon>Tremellomycetes</taxon>
        <taxon>Trichosporonales</taxon>
        <taxon>Trichosporonaceae</taxon>
        <taxon>Apiotrichum</taxon>
    </lineage>
</organism>
<gene>
    <name evidence="1" type="ORF">EHS24_009050</name>
</gene>
<keyword evidence="2" id="KW-1185">Reference proteome</keyword>